<evidence type="ECO:0000313" key="10">
    <source>
        <dbReference type="EMBL" id="KAK1890094.1"/>
    </source>
</evidence>
<evidence type="ECO:0000259" key="9">
    <source>
        <dbReference type="PROSITE" id="PS50893"/>
    </source>
</evidence>
<dbReference type="SUPFAM" id="SSF52540">
    <property type="entry name" value="P-loop containing nucleoside triphosphate hydrolases"/>
    <property type="match status" value="1"/>
</dbReference>
<feature type="transmembrane region" description="Helical" evidence="8">
    <location>
        <begin position="357"/>
        <end position="379"/>
    </location>
</feature>
<dbReference type="FunFam" id="3.40.50.300:FF:000232">
    <property type="entry name" value="ATP-binding cassette, sub-family A (ABC1), member 1"/>
    <property type="match status" value="1"/>
</dbReference>
<sequence>MTGDPIPKLPCSSAGSDWFTPPVIRPSPTSSCRGTGAWPTPPPPASAAHLNAPSCYLTAPPEQEACPPLSTELELGPQGKYIMERIQNTTDALLDLTGRNMTDFLVKTFENSGKTRLGGLSVGGVNSQVRMSEAAIEASFRDLRELITPFQDNVTDQILQNAEVLLKKLGTRDNVKVWFYNQAWHGMASFLSVANNAILRGNLPAGSDPRSYGISVSNHPLNLTKAQLSYMAMKQLHRIGTTSTDVVVSICVIFAMSFIPASFVLFLIQERVNKAKHLQFVSGVNPAVYWLANFAWDMCNYIVPCLIVIVIFLCFQQKAYVSPPNLPALILLLIMYGWSITPMMYPASFIFSVPSTAYVVLTCINLFIGINGSIATFVMELFDDDNVSRINDIVKQVLLIFPHFCLGRGLIDMAKNQAMATLFSSFGEDRFQDPLSWDMVGKNLCAMSIQGAVMFTVTILIQYKFFCKPRLVSGKSLSGEEKEDVDVARERERVHGGGAQSDLLRICDLTKVYSRRSTPAVDRLCVGVPAAECFGLLGINGAGKTTTFKMLTGDIPVSGGEAFLNGYSIRTEMRDVHQNLGYCPQFDAIDELLTGREHLEFYARLRGVPEKEVAKVAEWGVQKLGLVKYSNKSAGTYSGGNKRKLSTAIALIGCPPVVFLDEPTTGMDPKARRFLWDCILSVIKEGRSVILTSHSMEECEALCTRMAIMVNGAFKCLGSIQHLKSRFGDGYTVTVRVGGSPPALKPVEDFVQQGFPGSVLKEKHHNTLQYQLPYTEGALAHIFSQFTCHQQRLQVEDYSVSQTTLDQSISLLGKGSQLKIPLCPHAVRLTVEDPSESLQQTQSGLGSADRLGSAQ</sequence>
<dbReference type="Gene3D" id="3.40.50.300">
    <property type="entry name" value="P-loop containing nucleotide triphosphate hydrolases"/>
    <property type="match status" value="1"/>
</dbReference>
<protein>
    <submittedName>
        <fullName evidence="10">Phospholipid-transporting ATPase ABCA1</fullName>
    </submittedName>
</protein>
<dbReference type="SMART" id="SM00382">
    <property type="entry name" value="AAA"/>
    <property type="match status" value="1"/>
</dbReference>
<dbReference type="GO" id="GO:0005319">
    <property type="term" value="F:lipid transporter activity"/>
    <property type="evidence" value="ECO:0007669"/>
    <property type="project" value="TreeGrafter"/>
</dbReference>
<dbReference type="PANTHER" id="PTHR19229:SF234">
    <property type="entry name" value="ATP-BINDING CASSETTE SUB-FAMILY A MEMBER 1-LIKE"/>
    <property type="match status" value="1"/>
</dbReference>
<keyword evidence="3" id="KW-0547">Nucleotide-binding</keyword>
<comment type="caution">
    <text evidence="10">The sequence shown here is derived from an EMBL/GenBank/DDBJ whole genome shotgun (WGS) entry which is preliminary data.</text>
</comment>
<dbReference type="InterPro" id="IPR003439">
    <property type="entry name" value="ABC_transporter-like_ATP-bd"/>
</dbReference>
<organism evidence="10 11">
    <name type="scientific">Dissostichus eleginoides</name>
    <name type="common">Patagonian toothfish</name>
    <name type="synonym">Dissostichus amissus</name>
    <dbReference type="NCBI Taxonomy" id="100907"/>
    <lineage>
        <taxon>Eukaryota</taxon>
        <taxon>Metazoa</taxon>
        <taxon>Chordata</taxon>
        <taxon>Craniata</taxon>
        <taxon>Vertebrata</taxon>
        <taxon>Euteleostomi</taxon>
        <taxon>Actinopterygii</taxon>
        <taxon>Neopterygii</taxon>
        <taxon>Teleostei</taxon>
        <taxon>Neoteleostei</taxon>
        <taxon>Acanthomorphata</taxon>
        <taxon>Eupercaria</taxon>
        <taxon>Perciformes</taxon>
        <taxon>Notothenioidei</taxon>
        <taxon>Nototheniidae</taxon>
        <taxon>Dissostichus</taxon>
    </lineage>
</organism>
<dbReference type="GO" id="GO:0016020">
    <property type="term" value="C:membrane"/>
    <property type="evidence" value="ECO:0007669"/>
    <property type="project" value="UniProtKB-SubCell"/>
</dbReference>
<keyword evidence="2 8" id="KW-0812">Transmembrane</keyword>
<dbReference type="GO" id="GO:0140359">
    <property type="term" value="F:ABC-type transporter activity"/>
    <property type="evidence" value="ECO:0007669"/>
    <property type="project" value="InterPro"/>
</dbReference>
<dbReference type="InterPro" id="IPR027417">
    <property type="entry name" value="P-loop_NTPase"/>
</dbReference>
<keyword evidence="4" id="KW-0067">ATP-binding</keyword>
<dbReference type="EMBL" id="JASDAP010000016">
    <property type="protein sequence ID" value="KAK1890094.1"/>
    <property type="molecule type" value="Genomic_DNA"/>
</dbReference>
<dbReference type="Pfam" id="PF00005">
    <property type="entry name" value="ABC_tran"/>
    <property type="match status" value="1"/>
</dbReference>
<dbReference type="InterPro" id="IPR003593">
    <property type="entry name" value="AAA+_ATPase"/>
</dbReference>
<dbReference type="InterPro" id="IPR056264">
    <property type="entry name" value="R2_ABCA1-4-like"/>
</dbReference>
<dbReference type="InterPro" id="IPR013525">
    <property type="entry name" value="ABC2_TM"/>
</dbReference>
<feature type="compositionally biased region" description="Polar residues" evidence="7">
    <location>
        <begin position="836"/>
        <end position="845"/>
    </location>
</feature>
<feature type="non-terminal residue" evidence="10">
    <location>
        <position position="1"/>
    </location>
</feature>
<dbReference type="PANTHER" id="PTHR19229">
    <property type="entry name" value="ATP-BINDING CASSETTE TRANSPORTER SUBFAMILY A ABCA"/>
    <property type="match status" value="1"/>
</dbReference>
<accession>A0AAD9BWN1</accession>
<dbReference type="Pfam" id="PF12698">
    <property type="entry name" value="ABC2_membrane_3"/>
    <property type="match status" value="1"/>
</dbReference>
<dbReference type="GO" id="GO:0005524">
    <property type="term" value="F:ATP binding"/>
    <property type="evidence" value="ECO:0007669"/>
    <property type="project" value="UniProtKB-KW"/>
</dbReference>
<feature type="transmembrane region" description="Helical" evidence="8">
    <location>
        <begin position="326"/>
        <end position="345"/>
    </location>
</feature>
<keyword evidence="6 8" id="KW-0472">Membrane</keyword>
<evidence type="ECO:0000256" key="3">
    <source>
        <dbReference type="ARBA" id="ARBA00022741"/>
    </source>
</evidence>
<gene>
    <name evidence="10" type="ORF">KUDE01_014767</name>
</gene>
<dbReference type="Pfam" id="PF23321">
    <property type="entry name" value="R1_ABCA1"/>
    <property type="match status" value="1"/>
</dbReference>
<evidence type="ECO:0000313" key="11">
    <source>
        <dbReference type="Proteomes" id="UP001228049"/>
    </source>
</evidence>
<proteinExistence type="predicted"/>
<evidence type="ECO:0000256" key="5">
    <source>
        <dbReference type="ARBA" id="ARBA00022989"/>
    </source>
</evidence>
<keyword evidence="11" id="KW-1185">Reference proteome</keyword>
<dbReference type="GO" id="GO:0016887">
    <property type="term" value="F:ATP hydrolysis activity"/>
    <property type="evidence" value="ECO:0007669"/>
    <property type="project" value="InterPro"/>
</dbReference>
<evidence type="ECO:0000256" key="2">
    <source>
        <dbReference type="ARBA" id="ARBA00022692"/>
    </source>
</evidence>
<comment type="subcellular location">
    <subcellularLocation>
        <location evidence="1">Membrane</location>
        <topology evidence="1">Multi-pass membrane protein</topology>
    </subcellularLocation>
</comment>
<feature type="transmembrane region" description="Helical" evidence="8">
    <location>
        <begin position="246"/>
        <end position="268"/>
    </location>
</feature>
<dbReference type="CDD" id="cd03263">
    <property type="entry name" value="ABC_subfamily_A"/>
    <property type="match status" value="1"/>
</dbReference>
<dbReference type="PROSITE" id="PS50893">
    <property type="entry name" value="ABC_TRANSPORTER_2"/>
    <property type="match status" value="1"/>
</dbReference>
<evidence type="ECO:0000256" key="8">
    <source>
        <dbReference type="SAM" id="Phobius"/>
    </source>
</evidence>
<feature type="domain" description="ABC transporter" evidence="9">
    <location>
        <begin position="504"/>
        <end position="736"/>
    </location>
</feature>
<dbReference type="Proteomes" id="UP001228049">
    <property type="component" value="Unassembled WGS sequence"/>
</dbReference>
<evidence type="ECO:0000256" key="4">
    <source>
        <dbReference type="ARBA" id="ARBA00022840"/>
    </source>
</evidence>
<evidence type="ECO:0000256" key="7">
    <source>
        <dbReference type="SAM" id="MobiDB-lite"/>
    </source>
</evidence>
<evidence type="ECO:0000256" key="1">
    <source>
        <dbReference type="ARBA" id="ARBA00004141"/>
    </source>
</evidence>
<feature type="region of interest" description="Disordered" evidence="7">
    <location>
        <begin position="833"/>
        <end position="855"/>
    </location>
</feature>
<dbReference type="AlphaFoldDB" id="A0AAD9BWN1"/>
<dbReference type="InterPro" id="IPR026082">
    <property type="entry name" value="ABCA"/>
</dbReference>
<keyword evidence="5 8" id="KW-1133">Transmembrane helix</keyword>
<feature type="transmembrane region" description="Helical" evidence="8">
    <location>
        <begin position="288"/>
        <end position="314"/>
    </location>
</feature>
<evidence type="ECO:0000256" key="6">
    <source>
        <dbReference type="ARBA" id="ARBA00023136"/>
    </source>
</evidence>
<reference evidence="10" key="1">
    <citation type="submission" date="2023-04" db="EMBL/GenBank/DDBJ databases">
        <title>Chromosome-level genome of Chaenocephalus aceratus.</title>
        <authorList>
            <person name="Park H."/>
        </authorList>
    </citation>
    <scope>NUCLEOTIDE SEQUENCE</scope>
    <source>
        <strain evidence="10">DE</strain>
        <tissue evidence="10">Muscle</tissue>
    </source>
</reference>
<feature type="region of interest" description="Disordered" evidence="7">
    <location>
        <begin position="1"/>
        <end position="45"/>
    </location>
</feature>
<name>A0AAD9BWN1_DISEL</name>